<name>A0A4Y2UY06_ARAVE</name>
<dbReference type="EMBL" id="BGPR01040519">
    <property type="protein sequence ID" value="GBO16656.1"/>
    <property type="molecule type" value="Genomic_DNA"/>
</dbReference>
<dbReference type="AlphaFoldDB" id="A0A4Y2UY06"/>
<sequence length="196" mass="22514">MEANCDDLIQPLESSSSDSSEFKENHEMYNGDGYNVNDNRINLISSFMTKSKRLACYSNTSDDESSDHLRPYTSIDENSAQFPAATHDESSVHNDRATSTDHRKPKRKLFPLREKNTSRKRKRVTQSWKKNKSALLREKGETCSSYSGEDIPKKMPNLGMLCKESCPFQCNVKFSEEQSEKLFEDFYKLNSKNALL</sequence>
<protein>
    <submittedName>
        <fullName evidence="2">Uncharacterized protein</fullName>
    </submittedName>
</protein>
<feature type="region of interest" description="Disordered" evidence="1">
    <location>
        <begin position="83"/>
        <end position="108"/>
    </location>
</feature>
<organism evidence="2 3">
    <name type="scientific">Araneus ventricosus</name>
    <name type="common">Orbweaver spider</name>
    <name type="synonym">Epeira ventricosa</name>
    <dbReference type="NCBI Taxonomy" id="182803"/>
    <lineage>
        <taxon>Eukaryota</taxon>
        <taxon>Metazoa</taxon>
        <taxon>Ecdysozoa</taxon>
        <taxon>Arthropoda</taxon>
        <taxon>Chelicerata</taxon>
        <taxon>Arachnida</taxon>
        <taxon>Araneae</taxon>
        <taxon>Araneomorphae</taxon>
        <taxon>Entelegynae</taxon>
        <taxon>Araneoidea</taxon>
        <taxon>Araneidae</taxon>
        <taxon>Araneus</taxon>
    </lineage>
</organism>
<reference evidence="2 3" key="1">
    <citation type="journal article" date="2019" name="Sci. Rep.">
        <title>Orb-weaving spider Araneus ventricosus genome elucidates the spidroin gene catalogue.</title>
        <authorList>
            <person name="Kono N."/>
            <person name="Nakamura H."/>
            <person name="Ohtoshi R."/>
            <person name="Moran D.A.P."/>
            <person name="Shinohara A."/>
            <person name="Yoshida Y."/>
            <person name="Fujiwara M."/>
            <person name="Mori M."/>
            <person name="Tomita M."/>
            <person name="Arakawa K."/>
        </authorList>
    </citation>
    <scope>NUCLEOTIDE SEQUENCE [LARGE SCALE GENOMIC DNA]</scope>
</reference>
<proteinExistence type="predicted"/>
<accession>A0A4Y2UY06</accession>
<dbReference type="Proteomes" id="UP000499080">
    <property type="component" value="Unassembled WGS sequence"/>
</dbReference>
<feature type="region of interest" description="Disordered" evidence="1">
    <location>
        <begin position="1"/>
        <end position="35"/>
    </location>
</feature>
<evidence type="ECO:0000256" key="1">
    <source>
        <dbReference type="SAM" id="MobiDB-lite"/>
    </source>
</evidence>
<evidence type="ECO:0000313" key="3">
    <source>
        <dbReference type="Proteomes" id="UP000499080"/>
    </source>
</evidence>
<feature type="compositionally biased region" description="Basic and acidic residues" evidence="1">
    <location>
        <begin position="86"/>
        <end position="102"/>
    </location>
</feature>
<comment type="caution">
    <text evidence="2">The sequence shown here is derived from an EMBL/GenBank/DDBJ whole genome shotgun (WGS) entry which is preliminary data.</text>
</comment>
<feature type="compositionally biased region" description="Basic and acidic residues" evidence="1">
    <location>
        <begin position="20"/>
        <end position="29"/>
    </location>
</feature>
<gene>
    <name evidence="2" type="ORF">AVEN_148794_1</name>
</gene>
<evidence type="ECO:0000313" key="2">
    <source>
        <dbReference type="EMBL" id="GBO16656.1"/>
    </source>
</evidence>
<keyword evidence="3" id="KW-1185">Reference proteome</keyword>